<organism evidence="1 2">
    <name type="scientific">Mycolicibacter sinensis (strain JDM601)</name>
    <name type="common">Mycobacterium sinense</name>
    <dbReference type="NCBI Taxonomy" id="875328"/>
    <lineage>
        <taxon>Bacteria</taxon>
        <taxon>Bacillati</taxon>
        <taxon>Actinomycetota</taxon>
        <taxon>Actinomycetes</taxon>
        <taxon>Mycobacteriales</taxon>
        <taxon>Mycobacteriaceae</taxon>
        <taxon>Mycolicibacter</taxon>
    </lineage>
</organism>
<evidence type="ECO:0000313" key="1">
    <source>
        <dbReference type="EMBL" id="OBK91089.1"/>
    </source>
</evidence>
<comment type="caution">
    <text evidence="1">The sequence shown here is derived from an EMBL/GenBank/DDBJ whole genome shotgun (WGS) entry which is preliminary data.</text>
</comment>
<dbReference type="Gene3D" id="3.10.450.50">
    <property type="match status" value="1"/>
</dbReference>
<proteinExistence type="predicted"/>
<sequence>MKVRAQEEMFVKAGMPADGLTDFLIKWFDAWEQRDVVALRALMADDLAFAEPMSGSSHWTADKVMLDFANILFRACPDMVFHPQDDTIRALPYYDFLDGNVRLAVPFRWVGRFRYTLRPFDVVGVDRYNLVRDPERGWLVARIDTDNDLLSLLGQVSPIPIRAPKQRTVKLVLGTLQKIFPGLHGPVVRPFTNNPH</sequence>
<gene>
    <name evidence="1" type="ORF">A5648_15390</name>
</gene>
<dbReference type="AlphaFoldDB" id="A0A1A3U8C8"/>
<dbReference type="InterPro" id="IPR032710">
    <property type="entry name" value="NTF2-like_dom_sf"/>
</dbReference>
<dbReference type="SUPFAM" id="SSF54427">
    <property type="entry name" value="NTF2-like"/>
    <property type="match status" value="1"/>
</dbReference>
<accession>A0A1A3U8C8</accession>
<evidence type="ECO:0008006" key="3">
    <source>
        <dbReference type="Google" id="ProtNLM"/>
    </source>
</evidence>
<protein>
    <recommendedName>
        <fullName evidence="3">SnoaL-like domain-containing protein</fullName>
    </recommendedName>
</protein>
<dbReference type="Proteomes" id="UP000093759">
    <property type="component" value="Unassembled WGS sequence"/>
</dbReference>
<reference evidence="2" key="1">
    <citation type="submission" date="2016-06" db="EMBL/GenBank/DDBJ databases">
        <authorList>
            <person name="Sutton G."/>
            <person name="Brinkac L."/>
            <person name="Sanka R."/>
            <person name="Adams M."/>
            <person name="Lau E."/>
            <person name="Garcia-Basteiro A."/>
            <person name="Lopez-Varela E."/>
            <person name="Palencia S."/>
        </authorList>
    </citation>
    <scope>NUCLEOTIDE SEQUENCE [LARGE SCALE GENOMIC DNA]</scope>
    <source>
        <strain evidence="2">1274684.2</strain>
    </source>
</reference>
<evidence type="ECO:0000313" key="2">
    <source>
        <dbReference type="Proteomes" id="UP000093759"/>
    </source>
</evidence>
<dbReference type="EMBL" id="LZMF01000008">
    <property type="protein sequence ID" value="OBK91089.1"/>
    <property type="molecule type" value="Genomic_DNA"/>
</dbReference>
<name>A0A1A3U8C8_MYCSD</name>